<reference evidence="1" key="2">
    <citation type="journal article" date="2015" name="Data Brief">
        <title>Shoot transcriptome of the giant reed, Arundo donax.</title>
        <authorList>
            <person name="Barrero R.A."/>
            <person name="Guerrero F.D."/>
            <person name="Moolhuijzen P."/>
            <person name="Goolsby J.A."/>
            <person name="Tidwell J."/>
            <person name="Bellgard S.E."/>
            <person name="Bellgard M.I."/>
        </authorList>
    </citation>
    <scope>NUCLEOTIDE SEQUENCE</scope>
    <source>
        <tissue evidence="1">Shoot tissue taken approximately 20 cm above the soil surface</tissue>
    </source>
</reference>
<evidence type="ECO:0000313" key="1">
    <source>
        <dbReference type="EMBL" id="JAD35598.1"/>
    </source>
</evidence>
<organism evidence="1">
    <name type="scientific">Arundo donax</name>
    <name type="common">Giant reed</name>
    <name type="synonym">Donax arundinaceus</name>
    <dbReference type="NCBI Taxonomy" id="35708"/>
    <lineage>
        <taxon>Eukaryota</taxon>
        <taxon>Viridiplantae</taxon>
        <taxon>Streptophyta</taxon>
        <taxon>Embryophyta</taxon>
        <taxon>Tracheophyta</taxon>
        <taxon>Spermatophyta</taxon>
        <taxon>Magnoliopsida</taxon>
        <taxon>Liliopsida</taxon>
        <taxon>Poales</taxon>
        <taxon>Poaceae</taxon>
        <taxon>PACMAD clade</taxon>
        <taxon>Arundinoideae</taxon>
        <taxon>Arundineae</taxon>
        <taxon>Arundo</taxon>
    </lineage>
</organism>
<dbReference type="EMBL" id="GBRH01262297">
    <property type="protein sequence ID" value="JAD35598.1"/>
    <property type="molecule type" value="Transcribed_RNA"/>
</dbReference>
<reference evidence="1" key="1">
    <citation type="submission" date="2014-09" db="EMBL/GenBank/DDBJ databases">
        <authorList>
            <person name="Magalhaes I.L.F."/>
            <person name="Oliveira U."/>
            <person name="Santos F.R."/>
            <person name="Vidigal T.H.D.A."/>
            <person name="Brescovit A.D."/>
            <person name="Santos A.J."/>
        </authorList>
    </citation>
    <scope>NUCLEOTIDE SEQUENCE</scope>
    <source>
        <tissue evidence="1">Shoot tissue taken approximately 20 cm above the soil surface</tissue>
    </source>
</reference>
<dbReference type="AlphaFoldDB" id="A0A0A8ZD88"/>
<proteinExistence type="predicted"/>
<sequence>MHFNNRRLYYEMVVAVSRQSVSSSHCQIKHCSLSSPGPAHPPMDDLASTSTWFSLSHFASPHLTLQSCNPYLPIRISLIIAQ</sequence>
<name>A0A0A8ZD88_ARUDO</name>
<accession>A0A0A8ZD88</accession>
<protein>
    <submittedName>
        <fullName evidence="1">Uncharacterized protein</fullName>
    </submittedName>
</protein>